<evidence type="ECO:0000313" key="1">
    <source>
        <dbReference type="EMBL" id="ORZ30294.1"/>
    </source>
</evidence>
<reference evidence="1 2" key="1">
    <citation type="submission" date="2016-07" db="EMBL/GenBank/DDBJ databases">
        <title>Pervasive Adenine N6-methylation of Active Genes in Fungi.</title>
        <authorList>
            <consortium name="DOE Joint Genome Institute"/>
            <person name="Mondo S.J."/>
            <person name="Dannebaum R.O."/>
            <person name="Kuo R.C."/>
            <person name="Labutti K."/>
            <person name="Haridas S."/>
            <person name="Kuo A."/>
            <person name="Salamov A."/>
            <person name="Ahrendt S.R."/>
            <person name="Lipzen A."/>
            <person name="Sullivan W."/>
            <person name="Andreopoulos W.B."/>
            <person name="Clum A."/>
            <person name="Lindquist E."/>
            <person name="Daum C."/>
            <person name="Ramamoorthy G.K."/>
            <person name="Gryganskyi A."/>
            <person name="Culley D."/>
            <person name="Magnuson J.K."/>
            <person name="James T.Y."/>
            <person name="O'Malley M.A."/>
            <person name="Stajich J.E."/>
            <person name="Spatafora J.W."/>
            <person name="Visel A."/>
            <person name="Grigoriev I.V."/>
        </authorList>
    </citation>
    <scope>NUCLEOTIDE SEQUENCE [LARGE SCALE GENOMIC DNA]</scope>
    <source>
        <strain evidence="1 2">PL171</strain>
    </source>
</reference>
<name>A0A1Y2H8H0_9FUNG</name>
<sequence length="631" mass="70192">MNDDTPSNLITVSSMAESTATPPPSLPLNVVELILAVTAQQAQVPLVSLLNVLAPAIIPAAFCSAICAMTNADYDRARDIFVCLFSKSTQAQQDAVLSILRPICARYDCEVMIFDAACRSDNLHVLEWWKVKNGSPSESPLPTLDGLYAINGAIAFGHRRVLDWWRSMDFSIAAIESNALEQAAGNGYLDTLKWVQAHPDGLPYLQQAKLKHQAAKAGRVNILDWCLQLDGNMDFDYSMWKQASAAGHVSILQWALDQGHDMVGHVQYCVDVAAGAGHIGVLDWFFEHVPAGQFAYSVWAMDMASLNGHLAVLNWFATTGLELKFTPAAVSNAYKEARKDIVQWWAKCKLYKQLMSGNLGHLRALNRVPTDVVTLASFGYDELIDKKILDKLSHAVLVEVFFHAGRHGHVQLFARWQRPYLDRVAQVELCRVVEQAIHENQVAVVRWIHHKYGPTVLNSPDLDNKIIGAAEYGHCGIMQFLLSIDRVNVSLLGRCIEAAAKWGRLDLLDLFDGFDAFAKVESSTLETAFVVAAAENGQYVVLDWWLESNLPFPSSKQAISGLIDKASANGYSLVLQWWKESGMEFQFTELALWDAIKKRQKCVIRWWIDSGLVFGPFMIEALKDAARQLAT</sequence>
<evidence type="ECO:0008006" key="3">
    <source>
        <dbReference type="Google" id="ProtNLM"/>
    </source>
</evidence>
<dbReference type="AlphaFoldDB" id="A0A1Y2H8H0"/>
<dbReference type="EMBL" id="MCFL01000090">
    <property type="protein sequence ID" value="ORZ30294.1"/>
    <property type="molecule type" value="Genomic_DNA"/>
</dbReference>
<dbReference type="Proteomes" id="UP000193411">
    <property type="component" value="Unassembled WGS sequence"/>
</dbReference>
<dbReference type="Gene3D" id="1.25.40.20">
    <property type="entry name" value="Ankyrin repeat-containing domain"/>
    <property type="match status" value="1"/>
</dbReference>
<organism evidence="1 2">
    <name type="scientific">Catenaria anguillulae PL171</name>
    <dbReference type="NCBI Taxonomy" id="765915"/>
    <lineage>
        <taxon>Eukaryota</taxon>
        <taxon>Fungi</taxon>
        <taxon>Fungi incertae sedis</taxon>
        <taxon>Blastocladiomycota</taxon>
        <taxon>Blastocladiomycetes</taxon>
        <taxon>Blastocladiales</taxon>
        <taxon>Catenariaceae</taxon>
        <taxon>Catenaria</taxon>
    </lineage>
</organism>
<gene>
    <name evidence="1" type="ORF">BCR44DRAFT_44350</name>
</gene>
<dbReference type="SUPFAM" id="SSF48403">
    <property type="entry name" value="Ankyrin repeat"/>
    <property type="match status" value="1"/>
</dbReference>
<keyword evidence="2" id="KW-1185">Reference proteome</keyword>
<comment type="caution">
    <text evidence="1">The sequence shown here is derived from an EMBL/GenBank/DDBJ whole genome shotgun (WGS) entry which is preliminary data.</text>
</comment>
<dbReference type="PANTHER" id="PTHR46586:SF3">
    <property type="entry name" value="ANKYRIN REPEAT-CONTAINING PROTEIN"/>
    <property type="match status" value="1"/>
</dbReference>
<accession>A0A1Y2H8H0</accession>
<dbReference type="InterPro" id="IPR036770">
    <property type="entry name" value="Ankyrin_rpt-contain_sf"/>
</dbReference>
<evidence type="ECO:0000313" key="2">
    <source>
        <dbReference type="Proteomes" id="UP000193411"/>
    </source>
</evidence>
<protein>
    <recommendedName>
        <fullName evidence="3">Ankyrin repeat-containing domain protein</fullName>
    </recommendedName>
</protein>
<proteinExistence type="predicted"/>
<dbReference type="OrthoDB" id="543798at2759"/>
<dbReference type="PANTHER" id="PTHR46586">
    <property type="entry name" value="ANKYRIN REPEAT-CONTAINING PROTEIN"/>
    <property type="match status" value="1"/>
</dbReference>
<dbReference type="InterPro" id="IPR052050">
    <property type="entry name" value="SecEffector_AnkRepeat"/>
</dbReference>